<name>A0ABM8N9A4_9BURK</name>
<keyword evidence="1" id="KW-0472">Membrane</keyword>
<proteinExistence type="predicted"/>
<accession>A0ABM8N9A4</accession>
<dbReference type="Proteomes" id="UP000656319">
    <property type="component" value="Unassembled WGS sequence"/>
</dbReference>
<feature type="transmembrane region" description="Helical" evidence="1">
    <location>
        <begin position="12"/>
        <end position="43"/>
    </location>
</feature>
<feature type="transmembrane region" description="Helical" evidence="1">
    <location>
        <begin position="55"/>
        <end position="74"/>
    </location>
</feature>
<gene>
    <name evidence="2" type="ORF">LMG27952_00283</name>
</gene>
<sequence length="178" mass="19782">MHFEWFETSAILYLVAPVFLFFATFIRIVVAIPGCTFIAVGAYSLIRRTRWRDQMGGSLVSVYLLAIACVWIWLSGGGGPLHQNTDWIKHYAILNALAQNHWPVEMAGQTGVLRYSLGWYLILALILKAVTPHAQNVALSLWSVTGIFIFFRIIAAVVGSRIGAFVAPLFFSYSVGLT</sequence>
<keyword evidence="1" id="KW-1133">Transmembrane helix</keyword>
<comment type="caution">
    <text evidence="2">The sequence shown here is derived from an EMBL/GenBank/DDBJ whole genome shotgun (WGS) entry which is preliminary data.</text>
</comment>
<evidence type="ECO:0000256" key="1">
    <source>
        <dbReference type="SAM" id="Phobius"/>
    </source>
</evidence>
<reference evidence="2 3" key="1">
    <citation type="submission" date="2020-10" db="EMBL/GenBank/DDBJ databases">
        <authorList>
            <person name="Peeters C."/>
        </authorList>
    </citation>
    <scope>NUCLEOTIDE SEQUENCE [LARGE SCALE GENOMIC DNA]</scope>
    <source>
        <strain evidence="2 3">LMG 27952</strain>
    </source>
</reference>
<organism evidence="2 3">
    <name type="scientific">Paraburkholderia hiiakae</name>
    <dbReference type="NCBI Taxonomy" id="1081782"/>
    <lineage>
        <taxon>Bacteria</taxon>
        <taxon>Pseudomonadati</taxon>
        <taxon>Pseudomonadota</taxon>
        <taxon>Betaproteobacteria</taxon>
        <taxon>Burkholderiales</taxon>
        <taxon>Burkholderiaceae</taxon>
        <taxon>Paraburkholderia</taxon>
    </lineage>
</organism>
<feature type="transmembrane region" description="Helical" evidence="1">
    <location>
        <begin position="142"/>
        <end position="171"/>
    </location>
</feature>
<keyword evidence="1" id="KW-0812">Transmembrane</keyword>
<dbReference type="EMBL" id="CAJHCQ010000001">
    <property type="protein sequence ID" value="CAD6509500.1"/>
    <property type="molecule type" value="Genomic_DNA"/>
</dbReference>
<evidence type="ECO:0000313" key="3">
    <source>
        <dbReference type="Proteomes" id="UP000656319"/>
    </source>
</evidence>
<evidence type="ECO:0008006" key="4">
    <source>
        <dbReference type="Google" id="ProtNLM"/>
    </source>
</evidence>
<feature type="transmembrane region" description="Helical" evidence="1">
    <location>
        <begin position="112"/>
        <end position="130"/>
    </location>
</feature>
<keyword evidence="3" id="KW-1185">Reference proteome</keyword>
<evidence type="ECO:0000313" key="2">
    <source>
        <dbReference type="EMBL" id="CAD6509500.1"/>
    </source>
</evidence>
<protein>
    <recommendedName>
        <fullName evidence="4">Glycosyltransferase RgtA/B/C/D-like domain-containing protein</fullName>
    </recommendedName>
</protein>